<name>A0ACC3ATK6_9EURO</name>
<proteinExistence type="predicted"/>
<gene>
    <name evidence="1" type="ORF">N8T08_009384</name>
</gene>
<accession>A0ACC3ATK6</accession>
<organism evidence="1 2">
    <name type="scientific">Aspergillus melleus</name>
    <dbReference type="NCBI Taxonomy" id="138277"/>
    <lineage>
        <taxon>Eukaryota</taxon>
        <taxon>Fungi</taxon>
        <taxon>Dikarya</taxon>
        <taxon>Ascomycota</taxon>
        <taxon>Pezizomycotina</taxon>
        <taxon>Eurotiomycetes</taxon>
        <taxon>Eurotiomycetidae</taxon>
        <taxon>Eurotiales</taxon>
        <taxon>Aspergillaceae</taxon>
        <taxon>Aspergillus</taxon>
        <taxon>Aspergillus subgen. Circumdati</taxon>
    </lineage>
</organism>
<comment type="caution">
    <text evidence="1">The sequence shown here is derived from an EMBL/GenBank/DDBJ whole genome shotgun (WGS) entry which is preliminary data.</text>
</comment>
<dbReference type="EMBL" id="JAOPJF010000069">
    <property type="protein sequence ID" value="KAK1141109.1"/>
    <property type="molecule type" value="Genomic_DNA"/>
</dbReference>
<evidence type="ECO:0000313" key="2">
    <source>
        <dbReference type="Proteomes" id="UP001177260"/>
    </source>
</evidence>
<evidence type="ECO:0000313" key="1">
    <source>
        <dbReference type="EMBL" id="KAK1141109.1"/>
    </source>
</evidence>
<sequence length="597" mass="67796">MSSAPDIDPYAVLGVQKDATLPEIKTAHRKLVLKCHPDKIKDESLRSKAQDEFQKVQQAYELLSDDTRRTKYDQKVRLAELKREMMARGGMPYSSPRASSSAREYRDGRIYEERTPAEPFEEEIHFTEAPRTTSRKYEEYGKRRSAKPAEEKKKTTKSVPVNNVRAAKDTAARDSAKATHSNRAKYRTKERRREVYEKNYERAYGDSDDDGASDSSASSIYVRVKRPSVRSRESSSRNPKPAEPARRSSPRYQEEAKPTESARRSSPRYKDEDYAEWESKHQTAHEYILRSKGRAPVETDARHRSSRSPLRHRDYESAEPESSSSRRSGRSSRSSKETVRGASNQGSYEHLEPQPRSYEQKVPSMPTAATSPGIKTSSSSSSRPPLYPSRSATTHSHPRLKREGTSQSEQVLLGMVYADGPPRASKLRGGDRYDSGYSSPGTPEMPAGDSPSKTSSTRYKIVTDPETVVVEPSMQSPPHPSPRRTRTYPSPRQERPVRPSAKPVRSSTSYSYKPDASNRFESVRPSPSRQSSSRPLYGEVEQGVRAKDKDMKYAREIGPEHNKYSTRDARDPRDAYPRHHYDDYRNPPMGRRQSAYA</sequence>
<keyword evidence="2" id="KW-1185">Reference proteome</keyword>
<reference evidence="1 2" key="1">
    <citation type="journal article" date="2023" name="ACS Omega">
        <title>Identification of the Neoaspergillic Acid Biosynthesis Gene Cluster by Establishing an In Vitro CRISPR-Ribonucleoprotein Genetic System in Aspergillus melleus.</title>
        <authorList>
            <person name="Yuan B."/>
            <person name="Grau M.F."/>
            <person name="Murata R.M."/>
            <person name="Torok T."/>
            <person name="Venkateswaran K."/>
            <person name="Stajich J.E."/>
            <person name="Wang C.C.C."/>
        </authorList>
    </citation>
    <scope>NUCLEOTIDE SEQUENCE [LARGE SCALE GENOMIC DNA]</scope>
    <source>
        <strain evidence="1 2">IMV 1140</strain>
    </source>
</reference>
<protein>
    <submittedName>
        <fullName evidence="1">Uncharacterized protein</fullName>
    </submittedName>
</protein>
<dbReference type="Proteomes" id="UP001177260">
    <property type="component" value="Unassembled WGS sequence"/>
</dbReference>